<protein>
    <submittedName>
        <fullName evidence="1">Uncharacterized protein</fullName>
    </submittedName>
</protein>
<accession>A0A084XV17</accession>
<gene>
    <name evidence="1" type="ORF">CAPSK01_004472</name>
</gene>
<sequence length="237" mass="25853">MREAERDVVGAGDRAVGVERDRGGVGAARRNGTQRCQLELGIRSKVEGLLGVVGQHLVDDFAHRYQRQVVELPGVGNAVAVLVDRHGALGHREVGFRHDRGFDQSRTLRRDVRIDVPVECIPFPLALDGGVLDIGELPELAHRLNRIAQHVREIGGPKIPADIDPQLTCGHERCSLLNQNSRSPARHHQTLSHASVGDLLNYAGGVDILGSFIGLRCRQIGGRDAIHPRLEPQLLAP</sequence>
<dbReference type="EMBL" id="JDSS02000045">
    <property type="protein sequence ID" value="KFB66311.1"/>
    <property type="molecule type" value="Genomic_DNA"/>
</dbReference>
<reference evidence="1 2" key="1">
    <citation type="submission" date="2014-07" db="EMBL/GenBank/DDBJ databases">
        <title>Expanding our view of genomic diversity in Candidatus Accumulibacter clades.</title>
        <authorList>
            <person name="Skennerton C.T."/>
            <person name="Barr J.J."/>
            <person name="Slater F.R."/>
            <person name="Bond P.L."/>
            <person name="Tyson G.W."/>
        </authorList>
    </citation>
    <scope>NUCLEOTIDE SEQUENCE [LARGE SCALE GENOMIC DNA]</scope>
    <source>
        <strain evidence="2">SK-01</strain>
    </source>
</reference>
<dbReference type="AlphaFoldDB" id="A0A084XV17"/>
<name>A0A084XV17_9PROT</name>
<evidence type="ECO:0000313" key="2">
    <source>
        <dbReference type="Proteomes" id="UP000019812"/>
    </source>
</evidence>
<organism evidence="1 2">
    <name type="scientific">Candidatus Accumulibacter vicinus</name>
    <dbReference type="NCBI Taxonomy" id="2954382"/>
    <lineage>
        <taxon>Bacteria</taxon>
        <taxon>Pseudomonadati</taxon>
        <taxon>Pseudomonadota</taxon>
        <taxon>Betaproteobacteria</taxon>
        <taxon>Candidatus Accumulibacter</taxon>
    </lineage>
</organism>
<proteinExistence type="predicted"/>
<dbReference type="Proteomes" id="UP000019812">
    <property type="component" value="Unassembled WGS sequence"/>
</dbReference>
<evidence type="ECO:0000313" key="1">
    <source>
        <dbReference type="EMBL" id="KFB66311.1"/>
    </source>
</evidence>
<comment type="caution">
    <text evidence="1">The sequence shown here is derived from an EMBL/GenBank/DDBJ whole genome shotgun (WGS) entry which is preliminary data.</text>
</comment>